<evidence type="ECO:0000313" key="2">
    <source>
        <dbReference type="Proteomes" id="UP001172386"/>
    </source>
</evidence>
<name>A0ACC3AC63_9EURO</name>
<organism evidence="1 2">
    <name type="scientific">Neophaeococcomyces mojaviensis</name>
    <dbReference type="NCBI Taxonomy" id="3383035"/>
    <lineage>
        <taxon>Eukaryota</taxon>
        <taxon>Fungi</taxon>
        <taxon>Dikarya</taxon>
        <taxon>Ascomycota</taxon>
        <taxon>Pezizomycotina</taxon>
        <taxon>Eurotiomycetes</taxon>
        <taxon>Chaetothyriomycetidae</taxon>
        <taxon>Chaetothyriales</taxon>
        <taxon>Chaetothyriales incertae sedis</taxon>
        <taxon>Neophaeococcomyces</taxon>
    </lineage>
</organism>
<reference evidence="1" key="1">
    <citation type="submission" date="2022-10" db="EMBL/GenBank/DDBJ databases">
        <title>Culturing micro-colonial fungi from biological soil crusts in the Mojave desert and describing Neophaeococcomyces mojavensis, and introducing the new genera and species Taxawa tesnikishii.</title>
        <authorList>
            <person name="Kurbessoian T."/>
            <person name="Stajich J.E."/>
        </authorList>
    </citation>
    <scope>NUCLEOTIDE SEQUENCE</scope>
    <source>
        <strain evidence="1">JES_112</strain>
    </source>
</reference>
<gene>
    <name evidence="1" type="ORF">H2198_003125</name>
</gene>
<accession>A0ACC3AC63</accession>
<proteinExistence type="predicted"/>
<sequence length="749" mass="83843">METGHSERACRLCKRRRVKCDKTLPACHRCDKLGQTCPGYPSKRKFIDQSNYVRQRLTGAHAEAPQASRQSDIHSSPTHASREHHVTESEEFELGGLSRQLSASSSNLPPHYIPSPQPNVVESNSAFTSTYVTPANTVEGPEVSSFPQDPVHFMVQDEAPEVEQISDGTSQHLNLRTESDYFDLDIEAYYANGNNACGFFPGVVTIEPESDDLQAYSDTRQSTQATVDQEAIGSHDAFPWQETDVMLDNHKGEIALLMRLFVEILAPWMDMFDIDSYFARILPLRATPDALLQFSLAAVAAKQTARYIMTRYTAASSRYYDLLLAKHRNNNASEWFYKAASYYDRGITYLRVYLQRHAIMSRGNNASTNTTFPNHVVPPNITSPYADQNVPFSASQNLLSAISILSMYENLDDCSAGSSQHLPGFLALLDHARAPSISPQSELQFVFPPNSAGRAAFWYFARKELFASYAHRTTTRLDPGNASLWISAGLSKEAFVCLSHESDNIEYSNLTVHKTAGSRESMSYILLWLATKVVNFVALLNHDHAIRTPNQQTSPVSQDSFQASQRADRKKLLRLWMNLRDQLRWWFDSRPQFFQPYVITEPGSAFAEPGTTFKTLSFTCSLGAAALQVYHFVQVLLILNQPSDPIDELNHFARLQALKKSADEAALHSREICAIAFGSSPFAIQRQMSHPLQLAGAYFDTPQDRKAILETLENGAAETCSSVEDVVQSLLMQWSQNDQMGSISRSFAC</sequence>
<evidence type="ECO:0000313" key="1">
    <source>
        <dbReference type="EMBL" id="KAJ9659396.1"/>
    </source>
</evidence>
<keyword evidence="2" id="KW-1185">Reference proteome</keyword>
<dbReference type="Proteomes" id="UP001172386">
    <property type="component" value="Unassembled WGS sequence"/>
</dbReference>
<protein>
    <submittedName>
        <fullName evidence="1">Uncharacterized protein</fullName>
    </submittedName>
</protein>
<dbReference type="EMBL" id="JAPDRQ010000040">
    <property type="protein sequence ID" value="KAJ9659396.1"/>
    <property type="molecule type" value="Genomic_DNA"/>
</dbReference>
<comment type="caution">
    <text evidence="1">The sequence shown here is derived from an EMBL/GenBank/DDBJ whole genome shotgun (WGS) entry which is preliminary data.</text>
</comment>